<name>A0ABR1LXC1_9PEZI</name>
<comment type="caution">
    <text evidence="12">The sequence shown here is derived from an EMBL/GenBank/DDBJ whole genome shotgun (WGS) entry which is preliminary data.</text>
</comment>
<keyword evidence="13" id="KW-1185">Reference proteome</keyword>
<keyword evidence="5 10" id="KW-0256">Endoplasmic reticulum</keyword>
<comment type="function">
    <text evidence="10">Mediator of sterol homeostasis involved in sterol uptake, trafficking and distribution into membranes.</text>
</comment>
<proteinExistence type="inferred from homology"/>
<feature type="region of interest" description="Disordered" evidence="11">
    <location>
        <begin position="219"/>
        <end position="264"/>
    </location>
</feature>
<evidence type="ECO:0000256" key="8">
    <source>
        <dbReference type="ARBA" id="ARBA00023098"/>
    </source>
</evidence>
<dbReference type="EMBL" id="JBBPEH010000004">
    <property type="protein sequence ID" value="KAK7539797.1"/>
    <property type="molecule type" value="Genomic_DNA"/>
</dbReference>
<evidence type="ECO:0000256" key="6">
    <source>
        <dbReference type="ARBA" id="ARBA00022989"/>
    </source>
</evidence>
<evidence type="ECO:0000313" key="13">
    <source>
        <dbReference type="Proteomes" id="UP001360953"/>
    </source>
</evidence>
<keyword evidence="10" id="KW-0746">Sphingolipid metabolism</keyword>
<keyword evidence="4" id="KW-0812">Transmembrane</keyword>
<evidence type="ECO:0000256" key="4">
    <source>
        <dbReference type="ARBA" id="ARBA00022692"/>
    </source>
</evidence>
<sequence>MPICIECRYPLRTLYTTYSKADDRSLGKGVRLTQCPRCKRFGDKYVEHDFVVLFIDLVLIKPQVYRHLLFNRLGREDDRFDPSIVRLGVLLLLFDVYLTWARIEKASPNPFASSPSSPAASSDPSSTASSSNAPDAALLSSQPLVLQYLFFLGLCTAQTLAFHLPIRFLCAHPPRLWLPSILGRWGSSGEETVTVAAGSGSHVIGGGVLPPATVAALASSSSSSSSTTTTTQAPPGSRALPPSSSSPASGTTTPSHTHTYPYPPAPTPSPYSTPFIPLIPHHPHPTPLSTALLVSSCTKLFPLLLIIWDYDLPSSASAVSWAVIVNNVAALEILMDCGYLRAALLVAVGAAVRALVGRVVLGSVGFGTGIFGVLDALGVPGGVEGVGRAVGVVGGWVAG</sequence>
<evidence type="ECO:0000256" key="3">
    <source>
        <dbReference type="ARBA" id="ARBA00022448"/>
    </source>
</evidence>
<dbReference type="RefSeq" id="XP_066657068.1">
    <property type="nucleotide sequence ID" value="XM_066799801.1"/>
</dbReference>
<evidence type="ECO:0000256" key="2">
    <source>
        <dbReference type="ARBA" id="ARBA00009187"/>
    </source>
</evidence>
<feature type="compositionally biased region" description="Low complexity" evidence="11">
    <location>
        <begin position="219"/>
        <end position="260"/>
    </location>
</feature>
<keyword evidence="8 10" id="KW-0443">Lipid metabolism</keyword>
<dbReference type="PANTHER" id="PTHR14467">
    <property type="entry name" value="ARV1"/>
    <property type="match status" value="1"/>
</dbReference>
<dbReference type="Proteomes" id="UP001360953">
    <property type="component" value="Unassembled WGS sequence"/>
</dbReference>
<keyword evidence="3 10" id="KW-0813">Transport</keyword>
<dbReference type="InterPro" id="IPR007290">
    <property type="entry name" value="Arv1"/>
</dbReference>
<evidence type="ECO:0000256" key="9">
    <source>
        <dbReference type="ARBA" id="ARBA00023136"/>
    </source>
</evidence>
<comment type="subcellular location">
    <subcellularLocation>
        <location evidence="1 10">Endoplasmic reticulum membrane</location>
        <topology evidence="1 10">Multi-pass membrane protein</topology>
    </subcellularLocation>
    <subcellularLocation>
        <location evidence="10">Golgi apparatus membrane</location>
        <topology evidence="10">Multi-pass membrane protein</topology>
    </subcellularLocation>
</comment>
<evidence type="ECO:0000313" key="12">
    <source>
        <dbReference type="EMBL" id="KAK7539797.1"/>
    </source>
</evidence>
<evidence type="ECO:0000256" key="11">
    <source>
        <dbReference type="SAM" id="MobiDB-lite"/>
    </source>
</evidence>
<evidence type="ECO:0000256" key="5">
    <source>
        <dbReference type="ARBA" id="ARBA00022824"/>
    </source>
</evidence>
<comment type="similarity">
    <text evidence="2 10">Belongs to the ARV1 family.</text>
</comment>
<keyword evidence="10" id="KW-0333">Golgi apparatus</keyword>
<evidence type="ECO:0000256" key="10">
    <source>
        <dbReference type="RuleBase" id="RU368065"/>
    </source>
</evidence>
<protein>
    <recommendedName>
        <fullName evidence="10">Protein ARV</fullName>
    </recommendedName>
</protein>
<accession>A0ABR1LXC1</accession>
<reference evidence="12 13" key="1">
    <citation type="submission" date="2024-04" db="EMBL/GenBank/DDBJ databases">
        <title>Phyllosticta paracitricarpa is synonymous to the EU quarantine fungus P. citricarpa based on phylogenomic analyses.</title>
        <authorList>
            <consortium name="Lawrence Berkeley National Laboratory"/>
            <person name="Van ingen-buijs V.A."/>
            <person name="Van westerhoven A.C."/>
            <person name="Haridas S."/>
            <person name="Skiadas P."/>
            <person name="Martin F."/>
            <person name="Groenewald J.Z."/>
            <person name="Crous P.W."/>
            <person name="Seidl M.F."/>
        </authorList>
    </citation>
    <scope>NUCLEOTIDE SEQUENCE [LARGE SCALE GENOMIC DNA]</scope>
    <source>
        <strain evidence="12 13">CPC 17464</strain>
    </source>
</reference>
<dbReference type="GeneID" id="92032707"/>
<keyword evidence="9" id="KW-0472">Membrane</keyword>
<evidence type="ECO:0000256" key="7">
    <source>
        <dbReference type="ARBA" id="ARBA00023055"/>
    </source>
</evidence>
<comment type="function">
    <text evidence="10">Regulates also the sphingolipid metabolism.</text>
</comment>
<gene>
    <name evidence="12" type="ORF">J3D65DRAFT_619852</name>
</gene>
<dbReference type="PANTHER" id="PTHR14467:SF0">
    <property type="entry name" value="PROTEIN ARV1"/>
    <property type="match status" value="1"/>
</dbReference>
<keyword evidence="6" id="KW-1133">Transmembrane helix</keyword>
<organism evidence="12 13">
    <name type="scientific">Phyllosticta citribraziliensis</name>
    <dbReference type="NCBI Taxonomy" id="989973"/>
    <lineage>
        <taxon>Eukaryota</taxon>
        <taxon>Fungi</taxon>
        <taxon>Dikarya</taxon>
        <taxon>Ascomycota</taxon>
        <taxon>Pezizomycotina</taxon>
        <taxon>Dothideomycetes</taxon>
        <taxon>Dothideomycetes incertae sedis</taxon>
        <taxon>Botryosphaeriales</taxon>
        <taxon>Phyllostictaceae</taxon>
        <taxon>Phyllosticta</taxon>
    </lineage>
</organism>
<dbReference type="Pfam" id="PF04161">
    <property type="entry name" value="Arv1"/>
    <property type="match status" value="2"/>
</dbReference>
<feature type="region of interest" description="Disordered" evidence="11">
    <location>
        <begin position="109"/>
        <end position="132"/>
    </location>
</feature>
<evidence type="ECO:0000256" key="1">
    <source>
        <dbReference type="ARBA" id="ARBA00004477"/>
    </source>
</evidence>
<keyword evidence="7 10" id="KW-0445">Lipid transport</keyword>